<dbReference type="AlphaFoldDB" id="A0A8J2WSX5"/>
<comment type="function">
    <text evidence="11">The coatomer is a cytosolic protein complex that binds to dilysine motifs and reversibly associates with Golgi non-clathrin-coated vesicles, which further mediate biosynthetic protein transport from the ER, via the Golgi up to the trans Golgi network. Coatomer complex is required for budding from Golgi membranes, and is essential for the retrograde Golgi-to-ER transport of dilysine-tagged proteins. The zeta subunit may be involved in regulating the coat assembly and, hence, the rate of biosynthetic protein transport due to its association-dissociation properties with the coatomer complex.</text>
</comment>
<evidence type="ECO:0000256" key="9">
    <source>
        <dbReference type="ARBA" id="ARBA00023136"/>
    </source>
</evidence>
<dbReference type="EMBL" id="CAKKNE010000006">
    <property type="protein sequence ID" value="CAH0379552.1"/>
    <property type="molecule type" value="Genomic_DNA"/>
</dbReference>
<protein>
    <recommendedName>
        <fullName evidence="12">Coatomer subunit zeta</fullName>
    </recommendedName>
</protein>
<evidence type="ECO:0000259" key="13">
    <source>
        <dbReference type="Pfam" id="PF01217"/>
    </source>
</evidence>
<dbReference type="SUPFAM" id="SSF64356">
    <property type="entry name" value="SNARE-like"/>
    <property type="match status" value="1"/>
</dbReference>
<evidence type="ECO:0000256" key="7">
    <source>
        <dbReference type="ARBA" id="ARBA00022927"/>
    </source>
</evidence>
<keyword evidence="7 12" id="KW-0653">Protein transport</keyword>
<reference evidence="14" key="1">
    <citation type="submission" date="2021-11" db="EMBL/GenBank/DDBJ databases">
        <authorList>
            <consortium name="Genoscope - CEA"/>
            <person name="William W."/>
        </authorList>
    </citation>
    <scope>NUCLEOTIDE SEQUENCE</scope>
</reference>
<comment type="similarity">
    <text evidence="2 12">Belongs to the adaptor complexes small subunit family.</text>
</comment>
<evidence type="ECO:0000256" key="11">
    <source>
        <dbReference type="ARBA" id="ARBA00045555"/>
    </source>
</evidence>
<dbReference type="Gene3D" id="3.30.450.60">
    <property type="match status" value="1"/>
</dbReference>
<sequence>MAALPGMESLVPNVQAILLLDGDGRRIVAKYYRGARQWDSAAFEAKLFKKTKNAAVARGESDVILIDKSVAVFRCGPDARAYVVGSSDENELILNMVLDGLVDALTALLGGTFDARTCFENLETAMLCVDEVVDGGAILETDANAVANRVQMRGVEGGQPITDMTASQAISTITDQIFKTMNT</sequence>
<keyword evidence="10 12" id="KW-0968">Cytoplasmic vesicle</keyword>
<gene>
    <name evidence="14" type="ORF">PECAL_6P11800</name>
</gene>
<evidence type="ECO:0000256" key="12">
    <source>
        <dbReference type="RuleBase" id="RU366053"/>
    </source>
</evidence>
<dbReference type="InterPro" id="IPR011012">
    <property type="entry name" value="Longin-like_dom_sf"/>
</dbReference>
<feature type="domain" description="AP complex mu/sigma subunit" evidence="13">
    <location>
        <begin position="14"/>
        <end position="153"/>
    </location>
</feature>
<keyword evidence="4 12" id="KW-0813">Transport</keyword>
<evidence type="ECO:0000256" key="4">
    <source>
        <dbReference type="ARBA" id="ARBA00022448"/>
    </source>
</evidence>
<keyword evidence="15" id="KW-1185">Reference proteome</keyword>
<dbReference type="GO" id="GO:0006891">
    <property type="term" value="P:intra-Golgi vesicle-mediated transport"/>
    <property type="evidence" value="ECO:0007669"/>
    <property type="project" value="TreeGrafter"/>
</dbReference>
<dbReference type="InterPro" id="IPR039652">
    <property type="entry name" value="Coatomer_zeta"/>
</dbReference>
<keyword evidence="6 12" id="KW-0931">ER-Golgi transport</keyword>
<dbReference type="FunFam" id="3.30.450.60:FF:000013">
    <property type="entry name" value="Coatomer subunit zeta"/>
    <property type="match status" value="1"/>
</dbReference>
<dbReference type="GO" id="GO:0000139">
    <property type="term" value="C:Golgi membrane"/>
    <property type="evidence" value="ECO:0007669"/>
    <property type="project" value="UniProtKB-SubCell"/>
</dbReference>
<evidence type="ECO:0000313" key="15">
    <source>
        <dbReference type="Proteomes" id="UP000789595"/>
    </source>
</evidence>
<evidence type="ECO:0000256" key="2">
    <source>
        <dbReference type="ARBA" id="ARBA00006972"/>
    </source>
</evidence>
<proteinExistence type="inferred from homology"/>
<dbReference type="OrthoDB" id="10249988at2759"/>
<comment type="caution">
    <text evidence="14">The sequence shown here is derived from an EMBL/GenBank/DDBJ whole genome shotgun (WGS) entry which is preliminary data.</text>
</comment>
<keyword evidence="9 12" id="KW-0472">Membrane</keyword>
<dbReference type="InterPro" id="IPR022775">
    <property type="entry name" value="AP_mu_sigma_su"/>
</dbReference>
<comment type="subcellular location">
    <subcellularLocation>
        <location evidence="12">Cytoplasm</location>
    </subcellularLocation>
    <subcellularLocation>
        <location evidence="1 12">Golgi apparatus membrane</location>
        <topology evidence="1 12">Peripheral membrane protein</topology>
        <orientation evidence="1 12">Cytoplasmic side</orientation>
    </subcellularLocation>
    <subcellularLocation>
        <location evidence="12">Cytoplasmic vesicle</location>
        <location evidence="12">COPI-coated vesicle membrane</location>
        <topology evidence="12">Peripheral membrane protein</topology>
        <orientation evidence="12">Cytoplasmic side</orientation>
    </subcellularLocation>
</comment>
<evidence type="ECO:0000256" key="5">
    <source>
        <dbReference type="ARBA" id="ARBA00022490"/>
    </source>
</evidence>
<name>A0A8J2WSX5_9STRA</name>
<evidence type="ECO:0000313" key="14">
    <source>
        <dbReference type="EMBL" id="CAH0379552.1"/>
    </source>
</evidence>
<organism evidence="14 15">
    <name type="scientific">Pelagomonas calceolata</name>
    <dbReference type="NCBI Taxonomy" id="35677"/>
    <lineage>
        <taxon>Eukaryota</taxon>
        <taxon>Sar</taxon>
        <taxon>Stramenopiles</taxon>
        <taxon>Ochrophyta</taxon>
        <taxon>Pelagophyceae</taxon>
        <taxon>Pelagomonadales</taxon>
        <taxon>Pelagomonadaceae</taxon>
        <taxon>Pelagomonas</taxon>
    </lineage>
</organism>
<evidence type="ECO:0000256" key="3">
    <source>
        <dbReference type="ARBA" id="ARBA00011775"/>
    </source>
</evidence>
<dbReference type="Pfam" id="PF01217">
    <property type="entry name" value="Clat_adaptor_s"/>
    <property type="match status" value="1"/>
</dbReference>
<keyword evidence="8 12" id="KW-0333">Golgi apparatus</keyword>
<comment type="subunit">
    <text evidence="3 12">Oligomeric complex that consists of at least the alpha, beta, beta', gamma, delta, epsilon and zeta subunits.</text>
</comment>
<dbReference type="GO" id="GO:0006886">
    <property type="term" value="P:intracellular protein transport"/>
    <property type="evidence" value="ECO:0007669"/>
    <property type="project" value="TreeGrafter"/>
</dbReference>
<dbReference type="Proteomes" id="UP000789595">
    <property type="component" value="Unassembled WGS sequence"/>
</dbReference>
<dbReference type="GO" id="GO:0030126">
    <property type="term" value="C:COPI vesicle coat"/>
    <property type="evidence" value="ECO:0007669"/>
    <property type="project" value="UniProtKB-UniRule"/>
</dbReference>
<dbReference type="PANTHER" id="PTHR11043:SF0">
    <property type="entry name" value="COATOMER SUBUNIT ZETA"/>
    <property type="match status" value="1"/>
</dbReference>
<evidence type="ECO:0000256" key="10">
    <source>
        <dbReference type="ARBA" id="ARBA00023329"/>
    </source>
</evidence>
<keyword evidence="5 12" id="KW-0963">Cytoplasm</keyword>
<dbReference type="GO" id="GO:0006890">
    <property type="term" value="P:retrograde vesicle-mediated transport, Golgi to endoplasmic reticulum"/>
    <property type="evidence" value="ECO:0007669"/>
    <property type="project" value="UniProtKB-UniRule"/>
</dbReference>
<evidence type="ECO:0000256" key="8">
    <source>
        <dbReference type="ARBA" id="ARBA00023034"/>
    </source>
</evidence>
<accession>A0A8J2WSX5</accession>
<evidence type="ECO:0000256" key="6">
    <source>
        <dbReference type="ARBA" id="ARBA00022892"/>
    </source>
</evidence>
<evidence type="ECO:0000256" key="1">
    <source>
        <dbReference type="ARBA" id="ARBA00004255"/>
    </source>
</evidence>
<dbReference type="PANTHER" id="PTHR11043">
    <property type="entry name" value="ZETA-COAT PROTEIN"/>
    <property type="match status" value="1"/>
</dbReference>